<protein>
    <recommendedName>
        <fullName evidence="4">PKD domain-containing protein</fullName>
    </recommendedName>
</protein>
<dbReference type="InterPro" id="IPR022409">
    <property type="entry name" value="PKD/Chitinase_dom"/>
</dbReference>
<dbReference type="InterPro" id="IPR035986">
    <property type="entry name" value="PKD_dom_sf"/>
</dbReference>
<dbReference type="EMBL" id="BAAAEU010000024">
    <property type="protein sequence ID" value="GAA0719517.1"/>
    <property type="molecule type" value="Genomic_DNA"/>
</dbReference>
<dbReference type="InterPro" id="IPR007312">
    <property type="entry name" value="Phosphoesterase"/>
</dbReference>
<dbReference type="Pfam" id="PF13385">
    <property type="entry name" value="Laminin_G_3"/>
    <property type="match status" value="1"/>
</dbReference>
<evidence type="ECO:0000313" key="5">
    <source>
        <dbReference type="EMBL" id="GAA0719517.1"/>
    </source>
</evidence>
<keyword evidence="3" id="KW-1015">Disulfide bond</keyword>
<proteinExistence type="predicted"/>
<dbReference type="PANTHER" id="PTHR31956">
    <property type="entry name" value="NON-SPECIFIC PHOSPHOLIPASE C4-RELATED"/>
    <property type="match status" value="1"/>
</dbReference>
<keyword evidence="1" id="KW-0732">Signal</keyword>
<dbReference type="Pfam" id="PF17957">
    <property type="entry name" value="Big_7"/>
    <property type="match status" value="1"/>
</dbReference>
<dbReference type="SUPFAM" id="SSF49299">
    <property type="entry name" value="PKD domain"/>
    <property type="match status" value="1"/>
</dbReference>
<dbReference type="InterPro" id="IPR013320">
    <property type="entry name" value="ConA-like_dom_sf"/>
</dbReference>
<dbReference type="SUPFAM" id="SSF49899">
    <property type="entry name" value="Concanavalin A-like lectins/glucanases"/>
    <property type="match status" value="1"/>
</dbReference>
<name>A0ABN1IQY6_9GAMM</name>
<reference evidence="5 6" key="1">
    <citation type="journal article" date="2019" name="Int. J. Syst. Evol. Microbiol.">
        <title>The Global Catalogue of Microorganisms (GCM) 10K type strain sequencing project: providing services to taxonomists for standard genome sequencing and annotation.</title>
        <authorList>
            <consortium name="The Broad Institute Genomics Platform"/>
            <consortium name="The Broad Institute Genome Sequencing Center for Infectious Disease"/>
            <person name="Wu L."/>
            <person name="Ma J."/>
        </authorList>
    </citation>
    <scope>NUCLEOTIDE SEQUENCE [LARGE SCALE GENOMIC DNA]</scope>
    <source>
        <strain evidence="5 6">JCM 15421</strain>
    </source>
</reference>
<sequence length="858" mass="88872">MLLLTAIGAATQSQASTVPRPDHVVVVMMENKDYADIVGNADPNTGAPFINALLPIAASFTDSHGVQHPSEPNYMELFSGSAQGIVANETPANLPLTVPNLGAQLFGAGDTFIQYAEGLPSDGFGGTAEGGYSSPYGTYYPSENVAVWWTSTATPQPANTMPPSVMHTMQDFPSDYSQLPTVSFVHATEDDNMHNDGVHHGDNWLRLHMSGYAQWAMTHRSLLILTWDESRGDAPDTNHIATLFIGPMVTPGNYAETINHYNVLRTLEDMYGLGHAGAAASAAPITDIWNTAAPQPIASLDSPGNLTSAMAGTVTLSASVIANGHSINKVQFYNGASLLGEATQAPYTFTWNNAPAGNDTLSVKALYDGGNVVSSAPVYVARTNPIVPVDTTGLVTYLNLDNNLTAQAGTVSANVLGGTARYVAGKFGAAASFSNNGYSSSGPSDWAASLGNLDSVYAGDFTLSLWVRTTSSTDAAIFGNKDWTSGSYPGWVIATTPNKAINWNTAGGTRHDVALSISDGNWHLVSVTFSRTQNQVIAYLDGATKNTSTLGATGSVSLSANYNTLIGGSGNGTYSATADVDDLAIWSRVLSASEISNIYQGGQAGESLLLVGQSSGAPTANFGFVASGLSVNFTDKSTDSGGTISAHAWTFGDGGTSAAASPSHSYAAPGTFSVTETVTDSASGRTNSATKVVAVSGSGGPRQLLGNTGFESGSSPWTGTTSDICTATSCGSGQYPHTGSYFAWLDGYGSAAIDTLSQQVSIPTGKTTTTLSYWLHVDSSKTGTVQDTLTVQVLDTSGTVLGTAATFSNLDVVSGYIEHTASLAAYIGQTVTIKFTGTESSSSGNTTFALDDVTLTVQ</sequence>
<dbReference type="SMART" id="SM00089">
    <property type="entry name" value="PKD"/>
    <property type="match status" value="1"/>
</dbReference>
<evidence type="ECO:0000256" key="2">
    <source>
        <dbReference type="ARBA" id="ARBA00022801"/>
    </source>
</evidence>
<evidence type="ECO:0000256" key="1">
    <source>
        <dbReference type="ARBA" id="ARBA00022729"/>
    </source>
</evidence>
<dbReference type="InterPro" id="IPR013783">
    <property type="entry name" value="Ig-like_fold"/>
</dbReference>
<evidence type="ECO:0000259" key="4">
    <source>
        <dbReference type="PROSITE" id="PS50093"/>
    </source>
</evidence>
<evidence type="ECO:0000313" key="6">
    <source>
        <dbReference type="Proteomes" id="UP001501523"/>
    </source>
</evidence>
<dbReference type="Proteomes" id="UP001501523">
    <property type="component" value="Unassembled WGS sequence"/>
</dbReference>
<dbReference type="InterPro" id="IPR006558">
    <property type="entry name" value="LamG-like"/>
</dbReference>
<gene>
    <name evidence="5" type="ORF">GCM10009105_28060</name>
</gene>
<dbReference type="CDD" id="cd00146">
    <property type="entry name" value="PKD"/>
    <property type="match status" value="1"/>
</dbReference>
<feature type="domain" description="PKD" evidence="4">
    <location>
        <begin position="626"/>
        <end position="700"/>
    </location>
</feature>
<dbReference type="PROSITE" id="PS50093">
    <property type="entry name" value="PKD"/>
    <property type="match status" value="1"/>
</dbReference>
<dbReference type="PANTHER" id="PTHR31956:SF1">
    <property type="entry name" value="NON-SPECIFIC PHOSPHOLIPASE C1"/>
    <property type="match status" value="1"/>
</dbReference>
<organism evidence="5 6">
    <name type="scientific">Dokdonella soli</name>
    <dbReference type="NCBI Taxonomy" id="529810"/>
    <lineage>
        <taxon>Bacteria</taxon>
        <taxon>Pseudomonadati</taxon>
        <taxon>Pseudomonadota</taxon>
        <taxon>Gammaproteobacteria</taxon>
        <taxon>Lysobacterales</taxon>
        <taxon>Rhodanobacteraceae</taxon>
        <taxon>Dokdonella</taxon>
    </lineage>
</organism>
<dbReference type="Pfam" id="PF04185">
    <property type="entry name" value="Phosphoesterase"/>
    <property type="match status" value="1"/>
</dbReference>
<dbReference type="Gene3D" id="2.60.40.10">
    <property type="entry name" value="Immunoglobulins"/>
    <property type="match status" value="2"/>
</dbReference>
<accession>A0ABN1IQY6</accession>
<dbReference type="Gene3D" id="2.60.120.200">
    <property type="match status" value="1"/>
</dbReference>
<dbReference type="Pfam" id="PF18911">
    <property type="entry name" value="PKD_4"/>
    <property type="match status" value="1"/>
</dbReference>
<dbReference type="SMART" id="SM00560">
    <property type="entry name" value="LamGL"/>
    <property type="match status" value="1"/>
</dbReference>
<comment type="caution">
    <text evidence="5">The sequence shown here is derived from an EMBL/GenBank/DDBJ whole genome shotgun (WGS) entry which is preliminary data.</text>
</comment>
<keyword evidence="6" id="KW-1185">Reference proteome</keyword>
<dbReference type="Gene3D" id="2.60.120.260">
    <property type="entry name" value="Galactose-binding domain-like"/>
    <property type="match status" value="1"/>
</dbReference>
<dbReference type="InterPro" id="IPR000601">
    <property type="entry name" value="PKD_dom"/>
</dbReference>
<evidence type="ECO:0000256" key="3">
    <source>
        <dbReference type="ARBA" id="ARBA00023157"/>
    </source>
</evidence>
<keyword evidence="2" id="KW-0378">Hydrolase</keyword>